<name>A0A839RI17_9ACTN</name>
<feature type="compositionally biased region" description="Basic and acidic residues" evidence="1">
    <location>
        <begin position="9"/>
        <end position="19"/>
    </location>
</feature>
<dbReference type="AlphaFoldDB" id="A0A839RI17"/>
<organism evidence="2 3">
    <name type="scientific">Hoyosella altamirensis</name>
    <dbReference type="NCBI Taxonomy" id="616997"/>
    <lineage>
        <taxon>Bacteria</taxon>
        <taxon>Bacillati</taxon>
        <taxon>Actinomycetota</taxon>
        <taxon>Actinomycetes</taxon>
        <taxon>Mycobacteriales</taxon>
        <taxon>Hoyosellaceae</taxon>
        <taxon>Hoyosella</taxon>
    </lineage>
</organism>
<sequence>MVQSVVTMLDERENVSPHDELEELTGMRTGSASPPENSVLGRLLPDFHRADAEGVEEKSDEMAGLNSALRSLNEPQIIEAKRGVASVLLETLPPEGGKVSLSPEQADAWVTAVNDARLALGTMLEISDETPEEIDPNDPRAPQLGVYHWLTWMQDSLVTAVMGD</sequence>
<keyword evidence="3" id="KW-1185">Reference proteome</keyword>
<dbReference type="Proteomes" id="UP000567922">
    <property type="component" value="Unassembled WGS sequence"/>
</dbReference>
<dbReference type="Pfam" id="PF09438">
    <property type="entry name" value="DUF2017"/>
    <property type="match status" value="1"/>
</dbReference>
<dbReference type="InterPro" id="IPR018561">
    <property type="entry name" value="AosR"/>
</dbReference>
<evidence type="ECO:0000256" key="1">
    <source>
        <dbReference type="SAM" id="MobiDB-lite"/>
    </source>
</evidence>
<reference evidence="2 3" key="1">
    <citation type="submission" date="2020-08" db="EMBL/GenBank/DDBJ databases">
        <title>Sequencing the genomes of 1000 actinobacteria strains.</title>
        <authorList>
            <person name="Klenk H.-P."/>
        </authorList>
    </citation>
    <scope>NUCLEOTIDE SEQUENCE [LARGE SCALE GENOMIC DNA]</scope>
    <source>
        <strain evidence="2 3">DSM 45258</strain>
    </source>
</reference>
<protein>
    <recommendedName>
        <fullName evidence="4">DUF2017 domain-containing protein</fullName>
    </recommendedName>
</protein>
<accession>A0A839RI17</accession>
<gene>
    <name evidence="2" type="ORF">FHU29_000240</name>
</gene>
<evidence type="ECO:0000313" key="2">
    <source>
        <dbReference type="EMBL" id="MBB3035806.1"/>
    </source>
</evidence>
<feature type="region of interest" description="Disordered" evidence="1">
    <location>
        <begin position="1"/>
        <end position="38"/>
    </location>
</feature>
<comment type="caution">
    <text evidence="2">The sequence shown here is derived from an EMBL/GenBank/DDBJ whole genome shotgun (WGS) entry which is preliminary data.</text>
</comment>
<dbReference type="EMBL" id="JACHWS010000001">
    <property type="protein sequence ID" value="MBB3035806.1"/>
    <property type="molecule type" value="Genomic_DNA"/>
</dbReference>
<evidence type="ECO:0000313" key="3">
    <source>
        <dbReference type="Proteomes" id="UP000567922"/>
    </source>
</evidence>
<proteinExistence type="predicted"/>
<evidence type="ECO:0008006" key="4">
    <source>
        <dbReference type="Google" id="ProtNLM"/>
    </source>
</evidence>